<dbReference type="PANTHER" id="PTHR43047">
    <property type="entry name" value="TWO-COMPONENT HISTIDINE PROTEIN KINASE"/>
    <property type="match status" value="1"/>
</dbReference>
<dbReference type="SMART" id="SM00387">
    <property type="entry name" value="HATPase_c"/>
    <property type="match status" value="1"/>
</dbReference>
<feature type="transmembrane region" description="Helical" evidence="7">
    <location>
        <begin position="119"/>
        <end position="142"/>
    </location>
</feature>
<dbReference type="Pfam" id="PF02518">
    <property type="entry name" value="HATPase_c"/>
    <property type="match status" value="1"/>
</dbReference>
<protein>
    <recommendedName>
        <fullName evidence="2">histidine kinase</fullName>
        <ecNumber evidence="2">2.7.13.3</ecNumber>
    </recommendedName>
</protein>
<dbReference type="Proteomes" id="UP000663400">
    <property type="component" value="Chromosome"/>
</dbReference>
<dbReference type="SMART" id="SM00388">
    <property type="entry name" value="HisKA"/>
    <property type="match status" value="1"/>
</dbReference>
<name>A0ABX7RBM2_9GAMM</name>
<evidence type="ECO:0000256" key="6">
    <source>
        <dbReference type="SAM" id="MobiDB-lite"/>
    </source>
</evidence>
<reference evidence="9 10" key="1">
    <citation type="submission" date="2021-02" db="EMBL/GenBank/DDBJ databases">
        <title>Lysobacter arenosi sp. nov., isolated from soil of gangwondo yeongwol, south Korea.</title>
        <authorList>
            <person name="Kim K.R."/>
            <person name="Kim K.H."/>
            <person name="Jeon C.O."/>
        </authorList>
    </citation>
    <scope>NUCLEOTIDE SEQUENCE [LARGE SCALE GENOMIC DNA]</scope>
    <source>
        <strain evidence="9 10">R7</strain>
    </source>
</reference>
<dbReference type="SUPFAM" id="SSF55874">
    <property type="entry name" value="ATPase domain of HSP90 chaperone/DNA topoisomerase II/histidine kinase"/>
    <property type="match status" value="1"/>
</dbReference>
<dbReference type="SUPFAM" id="SSF47384">
    <property type="entry name" value="Homodimeric domain of signal transducing histidine kinase"/>
    <property type="match status" value="1"/>
</dbReference>
<dbReference type="Gene3D" id="1.10.287.130">
    <property type="match status" value="1"/>
</dbReference>
<comment type="catalytic activity">
    <reaction evidence="1">
        <text>ATP + protein L-histidine = ADP + protein N-phospho-L-histidine.</text>
        <dbReference type="EC" id="2.7.13.3"/>
    </reaction>
</comment>
<keyword evidence="7" id="KW-0472">Membrane</keyword>
<dbReference type="Pfam" id="PF00512">
    <property type="entry name" value="HisKA"/>
    <property type="match status" value="1"/>
</dbReference>
<dbReference type="Gene3D" id="3.30.565.10">
    <property type="entry name" value="Histidine kinase-like ATPase, C-terminal domain"/>
    <property type="match status" value="1"/>
</dbReference>
<keyword evidence="3" id="KW-0597">Phosphoprotein</keyword>
<dbReference type="CDD" id="cd12915">
    <property type="entry name" value="PDC2_DGC_like"/>
    <property type="match status" value="1"/>
</dbReference>
<evidence type="ECO:0000256" key="4">
    <source>
        <dbReference type="ARBA" id="ARBA00022679"/>
    </source>
</evidence>
<keyword evidence="10" id="KW-1185">Reference proteome</keyword>
<dbReference type="InterPro" id="IPR036097">
    <property type="entry name" value="HisK_dim/P_sf"/>
</dbReference>
<evidence type="ECO:0000256" key="5">
    <source>
        <dbReference type="ARBA" id="ARBA00022777"/>
    </source>
</evidence>
<dbReference type="InterPro" id="IPR003594">
    <property type="entry name" value="HATPase_dom"/>
</dbReference>
<feature type="compositionally biased region" description="Polar residues" evidence="6">
    <location>
        <begin position="397"/>
        <end position="412"/>
    </location>
</feature>
<feature type="domain" description="Histidine kinase" evidence="8">
    <location>
        <begin position="169"/>
        <end position="385"/>
    </location>
</feature>
<evidence type="ECO:0000256" key="7">
    <source>
        <dbReference type="SAM" id="Phobius"/>
    </source>
</evidence>
<dbReference type="PANTHER" id="PTHR43047:SF72">
    <property type="entry name" value="OSMOSENSING HISTIDINE PROTEIN KINASE SLN1"/>
    <property type="match status" value="1"/>
</dbReference>
<proteinExistence type="predicted"/>
<dbReference type="InterPro" id="IPR004358">
    <property type="entry name" value="Sig_transdc_His_kin-like_C"/>
</dbReference>
<dbReference type="CDD" id="cd00082">
    <property type="entry name" value="HisKA"/>
    <property type="match status" value="1"/>
</dbReference>
<feature type="region of interest" description="Disordered" evidence="6">
    <location>
        <begin position="390"/>
        <end position="412"/>
    </location>
</feature>
<dbReference type="InterPro" id="IPR036890">
    <property type="entry name" value="HATPase_C_sf"/>
</dbReference>
<dbReference type="PRINTS" id="PR00344">
    <property type="entry name" value="BCTRLSENSOR"/>
</dbReference>
<evidence type="ECO:0000256" key="3">
    <source>
        <dbReference type="ARBA" id="ARBA00022553"/>
    </source>
</evidence>
<evidence type="ECO:0000259" key="8">
    <source>
        <dbReference type="PROSITE" id="PS50109"/>
    </source>
</evidence>
<gene>
    <name evidence="9" type="ORF">HIV01_014480</name>
</gene>
<dbReference type="EC" id="2.7.13.3" evidence="2"/>
<dbReference type="InterPro" id="IPR003661">
    <property type="entry name" value="HisK_dim/P_dom"/>
</dbReference>
<evidence type="ECO:0000313" key="9">
    <source>
        <dbReference type="EMBL" id="QSX74382.1"/>
    </source>
</evidence>
<dbReference type="InterPro" id="IPR005467">
    <property type="entry name" value="His_kinase_dom"/>
</dbReference>
<dbReference type="EMBL" id="CP071517">
    <property type="protein sequence ID" value="QSX74382.1"/>
    <property type="molecule type" value="Genomic_DNA"/>
</dbReference>
<dbReference type="RefSeq" id="WP_207526984.1">
    <property type="nucleotide sequence ID" value="NZ_CP071517.1"/>
</dbReference>
<sequence>MRVRPEQILSRLRKIDVGPMARQFGTIELGARDVAAILGLDGRVRAALLGGVQVPVARLPKHQVIKRLEDGTIEKVSVPEVDATPRLWSGGYLDDYRLIIVVGMSRQDALVDFELHRRIYLIGTSAFTVGVGLLTILAAVLARRQKRTLQRLAATERQSNELKSTFLAKISHDLRTPLNGILGFSELVKTTANEPEQRQYGEYIHDSSSHLLDLVNMILDLAKLRNGTLQLRLGEVDLRQVAMSVSRMHAIVARQKGLEFRVDVAEDFPERITCDGVRIREVLNNLLHNAIKFTRAGHVTMDLFALDGQAFVRVSDTGIGMTDEIKSRLFQPFSEGRDEASRGQAGAGIGLAFSRELVALHGGEIEATSQPGHGTSVTFWIPVAGPRAARAGAPVHSVTNEGTGNATGTDRR</sequence>
<keyword evidence="7" id="KW-0812">Transmembrane</keyword>
<keyword evidence="4" id="KW-0808">Transferase</keyword>
<organism evidence="9 10">
    <name type="scientific">Lysobacter arenosi</name>
    <dbReference type="NCBI Taxonomy" id="2795387"/>
    <lineage>
        <taxon>Bacteria</taxon>
        <taxon>Pseudomonadati</taxon>
        <taxon>Pseudomonadota</taxon>
        <taxon>Gammaproteobacteria</taxon>
        <taxon>Lysobacterales</taxon>
        <taxon>Lysobacteraceae</taxon>
        <taxon>Lysobacter</taxon>
    </lineage>
</organism>
<keyword evidence="5" id="KW-0418">Kinase</keyword>
<dbReference type="PROSITE" id="PS50109">
    <property type="entry name" value="HIS_KIN"/>
    <property type="match status" value="1"/>
</dbReference>
<evidence type="ECO:0000256" key="1">
    <source>
        <dbReference type="ARBA" id="ARBA00000085"/>
    </source>
</evidence>
<evidence type="ECO:0000256" key="2">
    <source>
        <dbReference type="ARBA" id="ARBA00012438"/>
    </source>
</evidence>
<keyword evidence="7" id="KW-1133">Transmembrane helix</keyword>
<accession>A0ABX7RBM2</accession>
<evidence type="ECO:0000313" key="10">
    <source>
        <dbReference type="Proteomes" id="UP000663400"/>
    </source>
</evidence>